<dbReference type="SMART" id="SM01344">
    <property type="entry name" value="NUC194"/>
    <property type="match status" value="1"/>
</dbReference>
<proteinExistence type="predicted"/>
<dbReference type="WBParaSite" id="SSLN_0000668401-mRNA-1">
    <property type="protein sequence ID" value="SSLN_0000668401-mRNA-1"/>
    <property type="gene ID" value="SSLN_0000668401"/>
</dbReference>
<dbReference type="Pfam" id="PF20500">
    <property type="entry name" value="DNA-PKcs_N"/>
    <property type="match status" value="1"/>
</dbReference>
<dbReference type="GO" id="GO:0006303">
    <property type="term" value="P:double-strand break repair via nonhomologous end joining"/>
    <property type="evidence" value="ECO:0007669"/>
    <property type="project" value="InterPro"/>
</dbReference>
<sequence>MILPNVENLPNSDDTKTFYECAVRILNADLDEIQQYGIIRSVCRFFEHCSPYLNESVLENCYVHRLTLPSTEALNIFDQMLSKVELIFSSDNLSRETGEQTVEKDAPSNSQLRFSNTMRLADLLPDLIITVANLIPEIDILATSLSESPLPTHESKRAFLLLERLMITGFEAYPKCAISLARKLSYANFFAIQHFLEAHKSIFEHFRSLLNDVAYHCVLRTCSHSTFDVNDLEASDVENEIGASEPEQLASNDSEIFMSASDLKIRDEGLSDLQLSSASFKDYIPMWIMLLGISSELNVKKKHCHSSSGPSDPSATPSVLIGDALLPSVLRILSKLDLSYESDREAEASESAPLDVVAVNNPQDLLIFSNLVAFLEHIVPVCPPEYFSHQIGTFLQTCVDLAQRFKLLSGLYRLLALGISIACKCDFFDKRHTRNSDAKSSIQSLGAFALQLLDRLQESLGTRRHSMAIASDDLFVSSLVCLLRLPVNFFSQAALIPDAPLHTSEFNLPAYRKIAEKLATSIGAAVQLAVLTEHCADLSLVALEAVENWLNGVSAQKEVYRLFYQYLVPELLLLIQCDSNTQVPQAQGLIHSDRAKFGASKLLQTSRSGARLRPKAALQRAIRTIGWLRLVAPASVDDSQMSLQKAQTRLLQLLGRTIASFRILSDGRGAVSRQARISAAEFLHEFIVLGVTNRVNARAGSHSSSPPFAVFSIGDNLRFWGLMFHSTFILAVDTDPLVSGMFRRLALQLVHWFAGYSAAGVQEARCLQLVLLSITGLIDGTLLSIAEDAYYVGGEVFQRQWPLPEPQRHVCVALKQVERLLMGLLEHGVDCLSISPEIGPSPEKRPRMTRVGAVTAGEEVSSTDFCLKPPSWQSTSFFTLLDVLLHACLRVPSTLNHLIRLTVSSPCGPTLPGRVRGALRSLTENLMTSFGQDLEAVSTVCGRPARRLLEAFLAQHGGPKYLCSRFHFDDIESRLTVLVMFLDGLSWLLNAAVLPVNALQGILQGSGSRILQTFNTICETAPNSPALSGLVQASSCSVFWNTVVGFLAASFRQAATDAAALFPSNSPVWRCLALVIMQPRRLHLNHMGWLTDTSGTSQMRQLLYSLPLDIVKHIVNCSRDILETEGLTRPDYDPSWMDFTSFEEEKKSLKTAAKLSQMLAGVKFLIGVVDTSVKTVLTSALPDGLCQSLGNKIHMDNYRDETVRWIFRVAPFVSGDAESDQLLQPELLRFIGLSIDLEPPPALSLFCKSPRCALELMTELIERLGTSKSRKDTARSSGFLSKLCEELANVWPLKIQPLVLDRSCDSPAKNAVVELLERVKLLDMLAFFLHALPPSTGLGLSSDGRNRLCEAVKLFLAGNLPLDLDEFSQSAARSREFTAILRSVLSCLEMTACPEFMSALIMTFCRHANHPFDDELATALRNAMQSKSTKPALQADLLSGALSAFIAGISGLQQNIHAPSDHLILTLSVWRRFMTKFLQPLLLYADLTALESFASLHVSDLMCVLESPVVDPAANSLAAWWSLLLHRTVVFSLFSVFYNRLPKDSLHGQQAALVRVLFGATAVKGTELTASLIKFVIATILTCVLVLDCNAADSLYCKEHVNRAQSSVMPLIFLVARKAHSYLQDRLSCSPDMLVGQTIQSFNRELQMDMWTAALTCLISTVCATQTNEKFYNFVFLPDLLNRLLPKDSDQILSFRRLRSEKQRSVFLQLPSTFWSMDASSSVASFRLSGSQQDIQAPSPLVSSPILHFRTPQGLMEGSSMALEITRFSRTPGTQIFRPRESTETPKPSSPISPTALMPPPSPAFQAADSQPRTLETRAPSAVANAAAVRVQLEEDCINAMPLMMCLIGLLKKMWLVGIIATPASAKQVKFSNVLLTDMPVCIRYFYDHFTSSGAQSNVRSFIAKLIVNCPELWLAPLLTYLASEATPLLDSSSPSAADDSAKQSLSSLGIDICLLLADWASQSEAGLAPVLPTTPMEQETATDLLAMLIRRAWLQGDSSNTPETATTYGDASYEHHLNLELFRLLLDSWTGLEITQPLVR</sequence>
<keyword evidence="4" id="KW-1185">Reference proteome</keyword>
<feature type="domain" description="DNA-dependent protein kinase catalytic subunit CC3" evidence="2">
    <location>
        <begin position="1468"/>
        <end position="1968"/>
    </location>
</feature>
<feature type="region of interest" description="Disordered" evidence="1">
    <location>
        <begin position="1776"/>
        <end position="1808"/>
    </location>
</feature>
<accession>A0A183SQI0</accession>
<evidence type="ECO:0000313" key="5">
    <source>
        <dbReference type="WBParaSite" id="SSLN_0000668401-mRNA-1"/>
    </source>
</evidence>
<reference evidence="5" key="1">
    <citation type="submission" date="2016-06" db="UniProtKB">
        <authorList>
            <consortium name="WormBaseParasite"/>
        </authorList>
    </citation>
    <scope>IDENTIFICATION</scope>
</reference>
<dbReference type="Proteomes" id="UP000275846">
    <property type="component" value="Unassembled WGS sequence"/>
</dbReference>
<dbReference type="EMBL" id="UYSU01033706">
    <property type="protein sequence ID" value="VDL92863.1"/>
    <property type="molecule type" value="Genomic_DNA"/>
</dbReference>
<dbReference type="STRING" id="70667.A0A183SQI0"/>
<evidence type="ECO:0000256" key="1">
    <source>
        <dbReference type="SAM" id="MobiDB-lite"/>
    </source>
</evidence>
<evidence type="ECO:0000313" key="3">
    <source>
        <dbReference type="EMBL" id="VDL92863.1"/>
    </source>
</evidence>
<evidence type="ECO:0000313" key="4">
    <source>
        <dbReference type="Proteomes" id="UP000275846"/>
    </source>
</evidence>
<name>A0A183SQI0_SCHSO</name>
<dbReference type="OrthoDB" id="431717at2759"/>
<reference evidence="3 4" key="2">
    <citation type="submission" date="2018-11" db="EMBL/GenBank/DDBJ databases">
        <authorList>
            <consortium name="Pathogen Informatics"/>
        </authorList>
    </citation>
    <scope>NUCLEOTIDE SEQUENCE [LARGE SCALE GENOMIC DNA]</scope>
    <source>
        <strain evidence="3 4">NST_G2</strain>
    </source>
</reference>
<dbReference type="GO" id="GO:0005634">
    <property type="term" value="C:nucleus"/>
    <property type="evidence" value="ECO:0007669"/>
    <property type="project" value="InterPro"/>
</dbReference>
<dbReference type="InterPro" id="IPR046804">
    <property type="entry name" value="DNA-PKcs_N"/>
</dbReference>
<organism evidence="5">
    <name type="scientific">Schistocephalus solidus</name>
    <name type="common">Tapeworm</name>
    <dbReference type="NCBI Taxonomy" id="70667"/>
    <lineage>
        <taxon>Eukaryota</taxon>
        <taxon>Metazoa</taxon>
        <taxon>Spiralia</taxon>
        <taxon>Lophotrochozoa</taxon>
        <taxon>Platyhelminthes</taxon>
        <taxon>Cestoda</taxon>
        <taxon>Eucestoda</taxon>
        <taxon>Diphyllobothriidea</taxon>
        <taxon>Diphyllobothriidae</taxon>
        <taxon>Schistocephalus</taxon>
    </lineage>
</organism>
<evidence type="ECO:0000259" key="2">
    <source>
        <dbReference type="SMART" id="SM01344"/>
    </source>
</evidence>
<protein>
    <submittedName>
        <fullName evidence="5">NUC194 domain-containing protein</fullName>
    </submittedName>
</protein>
<dbReference type="InterPro" id="IPR012582">
    <property type="entry name" value="DNAPKcs_CC3"/>
</dbReference>
<gene>
    <name evidence="3" type="ORF">SSLN_LOCUS6478</name>
</gene>
<dbReference type="Pfam" id="PF08163">
    <property type="entry name" value="DNAPKcs_CC3"/>
    <property type="match status" value="2"/>
</dbReference>